<dbReference type="OrthoDB" id="9807112at2"/>
<feature type="short sequence motif" description="GXGXXG" evidence="2">
    <location>
        <begin position="25"/>
        <end position="30"/>
    </location>
</feature>
<evidence type="ECO:0000313" key="5">
    <source>
        <dbReference type="EMBL" id="KPG34832.1"/>
    </source>
</evidence>
<reference evidence="6 7" key="1">
    <citation type="submission" date="2015-09" db="EMBL/GenBank/DDBJ databases">
        <title>Genome Sequences of Mycobacterium immunogenum Isolates, Recuperated from a Chloraminated Drinking Water Distribution System Simulator Subjected to Episodes of Nitrification.</title>
        <authorList>
            <person name="Gomez-Alvarez V."/>
            <person name="Revetta R.P."/>
        </authorList>
    </citation>
    <scope>NUCLEOTIDE SEQUENCE [LARGE SCALE GENOMIC DNA]</scope>
    <source>
        <strain evidence="4 6">H008</strain>
        <strain evidence="5 7">H076</strain>
    </source>
</reference>
<keyword evidence="2" id="KW-0378">Hydrolase</keyword>
<dbReference type="KEGG" id="miz:BAB75_05870"/>
<proteinExistence type="predicted"/>
<organism evidence="4 6">
    <name type="scientific">Mycobacteroides immunogenum</name>
    <dbReference type="NCBI Taxonomy" id="83262"/>
    <lineage>
        <taxon>Bacteria</taxon>
        <taxon>Bacillati</taxon>
        <taxon>Actinomycetota</taxon>
        <taxon>Actinomycetes</taxon>
        <taxon>Mycobacteriales</taxon>
        <taxon>Mycobacteriaceae</taxon>
        <taxon>Mycobacteroides</taxon>
    </lineage>
</organism>
<sequence length="335" mass="36596">MTDSEKLQNEIASTLPTRRILSIDGGGIKGVFPAAFLADIEEKLDRPLVEHFDLIVGTSTGGIIALGLGLGLSAKEILEFYQQRGPEIFRGNRTIGLFKWLGAAKYDPQPLRSALVDVFGDRLLGESKTRLVIPSLDLETGQVHVKKTAHHPRFERDYTERVIDVALATAAAPTYFPTHRSEVGIPLIDGGMWANNPMGTASVEALGVLDWQKGDVRLLSVGCTESPLSVAAYRKSRLGLNYWATRLIDVIMAGQSSASLGTAQLLLGHDNVYRVSPVVGSDRFKLDRARDIESLRALGASEARTQLPLIHEKFFSGPPPEPFIPYRKLGQEAAQ</sequence>
<dbReference type="NCBIfam" id="NF041079">
    <property type="entry name" value="CBASS_lipase"/>
    <property type="match status" value="1"/>
</dbReference>
<keyword evidence="7" id="KW-1185">Reference proteome</keyword>
<dbReference type="PROSITE" id="PS51635">
    <property type="entry name" value="PNPLA"/>
    <property type="match status" value="1"/>
</dbReference>
<evidence type="ECO:0000256" key="2">
    <source>
        <dbReference type="PROSITE-ProRule" id="PRU01161"/>
    </source>
</evidence>
<keyword evidence="1 2" id="KW-0443">Lipid metabolism</keyword>
<dbReference type="InterPro" id="IPR047156">
    <property type="entry name" value="Teg/CotR/CapV-like"/>
</dbReference>
<dbReference type="SUPFAM" id="SSF52151">
    <property type="entry name" value="FabD/lysophospholipase-like"/>
    <property type="match status" value="1"/>
</dbReference>
<dbReference type="CDD" id="cd07199">
    <property type="entry name" value="Pat17_PNPLA8_PNPLA9_like"/>
    <property type="match status" value="1"/>
</dbReference>
<dbReference type="EMBL" id="LJFS01000009">
    <property type="protein sequence ID" value="KPG34832.1"/>
    <property type="molecule type" value="Genomic_DNA"/>
</dbReference>
<dbReference type="AlphaFoldDB" id="A0A7V8RV39"/>
<protein>
    <recommendedName>
        <fullName evidence="3">PNPLA domain-containing protein</fullName>
    </recommendedName>
</protein>
<comment type="caution">
    <text evidence="4">The sequence shown here is derived from an EMBL/GenBank/DDBJ whole genome shotgun (WGS) entry which is preliminary data.</text>
</comment>
<keyword evidence="2" id="KW-0442">Lipid degradation</keyword>
<accession>A0A7V8RV39</accession>
<dbReference type="PANTHER" id="PTHR24138:SF10">
    <property type="entry name" value="PHOSPHOLIPASE A2"/>
    <property type="match status" value="1"/>
</dbReference>
<evidence type="ECO:0000256" key="1">
    <source>
        <dbReference type="ARBA" id="ARBA00023098"/>
    </source>
</evidence>
<gene>
    <name evidence="4" type="ORF">AN908_21195</name>
    <name evidence="5" type="ORF">AN912_09225</name>
</gene>
<dbReference type="GO" id="GO:0016787">
    <property type="term" value="F:hydrolase activity"/>
    <property type="evidence" value="ECO:0007669"/>
    <property type="project" value="UniProtKB-UniRule"/>
</dbReference>
<dbReference type="Proteomes" id="UP000037843">
    <property type="component" value="Unassembled WGS sequence"/>
</dbReference>
<dbReference type="EMBL" id="LJFO01000013">
    <property type="protein sequence ID" value="KPG06323.1"/>
    <property type="molecule type" value="Genomic_DNA"/>
</dbReference>
<evidence type="ECO:0000313" key="4">
    <source>
        <dbReference type="EMBL" id="KPG06323.1"/>
    </source>
</evidence>
<dbReference type="RefSeq" id="WP_043080153.1">
    <property type="nucleotide sequence ID" value="NZ_CP011530.1"/>
</dbReference>
<dbReference type="Proteomes" id="UP000037962">
    <property type="component" value="Unassembled WGS sequence"/>
</dbReference>
<name>A0A7V8RV39_9MYCO</name>
<dbReference type="GO" id="GO:0016042">
    <property type="term" value="P:lipid catabolic process"/>
    <property type="evidence" value="ECO:0007669"/>
    <property type="project" value="UniProtKB-UniRule"/>
</dbReference>
<dbReference type="InterPro" id="IPR016035">
    <property type="entry name" value="Acyl_Trfase/lysoPLipase"/>
</dbReference>
<evidence type="ECO:0000313" key="6">
    <source>
        <dbReference type="Proteomes" id="UP000037843"/>
    </source>
</evidence>
<dbReference type="PANTHER" id="PTHR24138">
    <property type="entry name" value="INTRACELLLAR PHOSPHOLIPASE A FAMILY"/>
    <property type="match status" value="1"/>
</dbReference>
<feature type="domain" description="PNPLA" evidence="3">
    <location>
        <begin position="21"/>
        <end position="202"/>
    </location>
</feature>
<dbReference type="GeneID" id="45763424"/>
<dbReference type="Gene3D" id="3.40.1090.10">
    <property type="entry name" value="Cytosolic phospholipase A2 catalytic domain"/>
    <property type="match status" value="1"/>
</dbReference>
<feature type="short sequence motif" description="DGA/G" evidence="2">
    <location>
        <begin position="189"/>
        <end position="191"/>
    </location>
</feature>
<feature type="active site" description="Nucleophile" evidence="2">
    <location>
        <position position="59"/>
    </location>
</feature>
<dbReference type="Pfam" id="PF01734">
    <property type="entry name" value="Patatin"/>
    <property type="match status" value="1"/>
</dbReference>
<feature type="active site" description="Proton acceptor" evidence="2">
    <location>
        <position position="189"/>
    </location>
</feature>
<evidence type="ECO:0000313" key="7">
    <source>
        <dbReference type="Proteomes" id="UP000037962"/>
    </source>
</evidence>
<feature type="short sequence motif" description="GXSXG" evidence="2">
    <location>
        <begin position="57"/>
        <end position="61"/>
    </location>
</feature>
<dbReference type="InterPro" id="IPR002641">
    <property type="entry name" value="PNPLA_dom"/>
</dbReference>
<evidence type="ECO:0000259" key="3">
    <source>
        <dbReference type="PROSITE" id="PS51635"/>
    </source>
</evidence>